<dbReference type="AlphaFoldDB" id="A0A2U2XBZ6"/>
<dbReference type="RefSeq" id="WP_109359728.1">
    <property type="nucleotide sequence ID" value="NZ_QFRJ01000007.1"/>
</dbReference>
<feature type="domain" description="PKD" evidence="2">
    <location>
        <begin position="564"/>
        <end position="623"/>
    </location>
</feature>
<dbReference type="InterPro" id="IPR022409">
    <property type="entry name" value="PKD/Chitinase_dom"/>
</dbReference>
<reference evidence="3 4" key="2">
    <citation type="submission" date="2018-05" db="EMBL/GenBank/DDBJ databases">
        <authorList>
            <person name="Lanie J.A."/>
            <person name="Ng W.-L."/>
            <person name="Kazmierczak K.M."/>
            <person name="Andrzejewski T.M."/>
            <person name="Davidsen T.M."/>
            <person name="Wayne K.J."/>
            <person name="Tettelin H."/>
            <person name="Glass J.I."/>
            <person name="Rusch D."/>
            <person name="Podicherti R."/>
            <person name="Tsui H.-C.T."/>
            <person name="Winkler M.E."/>
        </authorList>
    </citation>
    <scope>NUCLEOTIDE SEQUENCE [LARGE SCALE GENOMIC DNA]</scope>
    <source>
        <strain evidence="3 4">C305</strain>
    </source>
</reference>
<proteinExistence type="predicted"/>
<dbReference type="Gene3D" id="2.60.40.10">
    <property type="entry name" value="Immunoglobulins"/>
    <property type="match status" value="6"/>
</dbReference>
<organism evidence="3 4">
    <name type="scientific">Brumimicrobium oceani</name>
    <dbReference type="NCBI Taxonomy" id="2100725"/>
    <lineage>
        <taxon>Bacteria</taxon>
        <taxon>Pseudomonadati</taxon>
        <taxon>Bacteroidota</taxon>
        <taxon>Flavobacteriia</taxon>
        <taxon>Flavobacteriales</taxon>
        <taxon>Crocinitomicaceae</taxon>
        <taxon>Brumimicrobium</taxon>
    </lineage>
</organism>
<name>A0A2U2XBZ6_9FLAO</name>
<dbReference type="EMBL" id="QFRJ01000007">
    <property type="protein sequence ID" value="PWH85326.1"/>
    <property type="molecule type" value="Genomic_DNA"/>
</dbReference>
<evidence type="ECO:0000256" key="1">
    <source>
        <dbReference type="ARBA" id="ARBA00022729"/>
    </source>
</evidence>
<protein>
    <recommendedName>
        <fullName evidence="2">PKD domain-containing protein</fullName>
    </recommendedName>
</protein>
<reference evidence="3 4" key="1">
    <citation type="submission" date="2018-05" db="EMBL/GenBank/DDBJ databases">
        <title>Brumimicrobium oceani sp. nov., isolated from coastal sediment.</title>
        <authorList>
            <person name="Kou Y."/>
        </authorList>
    </citation>
    <scope>NUCLEOTIDE SEQUENCE [LARGE SCALE GENOMIC DNA]</scope>
    <source>
        <strain evidence="3 4">C305</strain>
    </source>
</reference>
<evidence type="ECO:0000259" key="2">
    <source>
        <dbReference type="PROSITE" id="PS50093"/>
    </source>
</evidence>
<keyword evidence="1" id="KW-0732">Signal</keyword>
<feature type="domain" description="PKD" evidence="2">
    <location>
        <begin position="727"/>
        <end position="792"/>
    </location>
</feature>
<feature type="domain" description="PKD" evidence="2">
    <location>
        <begin position="650"/>
        <end position="698"/>
    </location>
</feature>
<dbReference type="SMART" id="SM00089">
    <property type="entry name" value="PKD"/>
    <property type="match status" value="6"/>
</dbReference>
<dbReference type="InterPro" id="IPR013783">
    <property type="entry name" value="Ig-like_fold"/>
</dbReference>
<dbReference type="InterPro" id="IPR000601">
    <property type="entry name" value="PKD_dom"/>
</dbReference>
<evidence type="ECO:0000313" key="3">
    <source>
        <dbReference type="EMBL" id="PWH85326.1"/>
    </source>
</evidence>
<dbReference type="Pfam" id="PF18962">
    <property type="entry name" value="Por_Secre_tail"/>
    <property type="match status" value="1"/>
</dbReference>
<sequence>MSNIKIIVLFFITFISTLSLTQGLLVYPKDSTVYNKTEIQLEWNGNVGANSYHLQVSDNLNFINLVVNNNSLTSLSYLAQNFIPNNIYYWRIKPNNGTWSNTYSFTLIDFTTWSELEFILDPDSVLLDANGRVEKWKDLSANGYIFKQVDLSKRPIQNSNPNLGNHKTLSFNADNEEYLSEVNLSHLNEGEIFSLVKRSIMPVTVKTHSGLWLFGGGQPNPWYPKWSDNNLYPTFGRNIRFTITNHSSSVELDKYHIINMSSNQSFNLKINHSFEYTSSNGSVSFRPNSYLGKSKDDYYLDGEIGQTLLFNTVLNDSLERLVRTFLYNKYAPPVNLGRDISHSICDSIIYAGKNFKSYLWSDGSDADSLIIQTSGIYWVEVTDIFGNTSRDTIYVERNIPQYPTTQLYCQNDSIIWNTNLAQHYSYLWSDGSTADTLEIDSPGDYYVTVTDTNGCIFKSDTLTFAEDPFSTLATLGPDLSLCSGNNIALTAGATSATNYLWNTNETTPEITITTSGTYSVIVQNANGCEVKDTINVTILGDAPIINAQLPSITCVAEDFNYQDLSTTTDGSTIIGWDWDFGNGTTSLLNQGNHAYSAGGIYDVELTVETSVGCFNDQTFTIEVKENPILTYATSNQCQDESIQFNGGQMSPQTITNWEWNFDDPASGTDNTANGQNVAHSYNAFGDYDVMLIGTDVFGCVDTLIQTKTIEPTPVADFSFTEVCEGNTVTFQNNSTVSSPSVISANQWSFGDGTNSNQSNPQKPYSLYGTYTVDLTTSANNGCSHSISKDIKIHATPQVQFSMNQACAGIETSFEDNSFVPDGSVAQVNWKFGNETPMSGFDITKNFTNSGNYTLEQTVSSGFGCINSAVSTITINPYLNADFIFTPNAFIAEYPIAFESTSSGENAYLWSFGNIANSTLADTSITFEEYLIGTEQTVELRVENQWNCSDSISVKLPVLEQRTDLEISQIFSQDINGFLTIGVRLKNIGSTPISEVDLVLNSPSTGFIKETWVGMLQADEEEIYIFSASPSAQTTVEDSLQNFLCIAGTIVLPAQFIEEDISNNEVCKTMSENQTVIVFPYPNPVKDELTVKVVMPKKGVVALNVYDSYGKIIYTITEKQELEKGLTIFTVETGTWSNGSYTIVYEGEGEVPSVGFVKL</sequence>
<evidence type="ECO:0000313" key="4">
    <source>
        <dbReference type="Proteomes" id="UP000245370"/>
    </source>
</evidence>
<accession>A0A2U2XBZ6</accession>
<gene>
    <name evidence="3" type="ORF">DIT68_10340</name>
</gene>
<dbReference type="CDD" id="cd00146">
    <property type="entry name" value="PKD"/>
    <property type="match status" value="3"/>
</dbReference>
<dbReference type="Proteomes" id="UP000245370">
    <property type="component" value="Unassembled WGS sequence"/>
</dbReference>
<dbReference type="OrthoDB" id="8913664at2"/>
<keyword evidence="4" id="KW-1185">Reference proteome</keyword>
<dbReference type="InterPro" id="IPR035986">
    <property type="entry name" value="PKD_dom_sf"/>
</dbReference>
<comment type="caution">
    <text evidence="3">The sequence shown here is derived from an EMBL/GenBank/DDBJ whole genome shotgun (WGS) entry which is preliminary data.</text>
</comment>
<dbReference type="Pfam" id="PF18911">
    <property type="entry name" value="PKD_4"/>
    <property type="match status" value="4"/>
</dbReference>
<dbReference type="SUPFAM" id="SSF49299">
    <property type="entry name" value="PKD domain"/>
    <property type="match status" value="5"/>
</dbReference>
<feature type="domain" description="PKD" evidence="2">
    <location>
        <begin position="829"/>
        <end position="874"/>
    </location>
</feature>
<dbReference type="PROSITE" id="PS50093">
    <property type="entry name" value="PKD"/>
    <property type="match status" value="4"/>
</dbReference>
<dbReference type="InterPro" id="IPR026444">
    <property type="entry name" value="Secre_tail"/>
</dbReference>